<comment type="caution">
    <text evidence="1">The sequence shown here is derived from an EMBL/GenBank/DDBJ whole genome shotgun (WGS) entry which is preliminary data.</text>
</comment>
<name>A0A5B6VU30_9ROSI</name>
<reference evidence="1" key="1">
    <citation type="submission" date="2019-08" db="EMBL/GenBank/DDBJ databases">
        <authorList>
            <person name="Liu F."/>
        </authorList>
    </citation>
    <scope>NUCLEOTIDE SEQUENCE [LARGE SCALE GENOMIC DNA]</scope>
    <source>
        <strain evidence="1">PA1801</strain>
        <tissue evidence="1">Leaf</tissue>
    </source>
</reference>
<dbReference type="AlphaFoldDB" id="A0A5B6VU30"/>
<protein>
    <submittedName>
        <fullName evidence="1">Uncharacterized protein</fullName>
    </submittedName>
</protein>
<sequence length="452" mass="51821">MQPPYPKWYDPNIQCEYHAGITGHSIENCLAFKKLVEKLINMGVVELDDMPNVTNLLPNHANGGVNAISESSEKRIKASVAKVKTPLILVWKEMVKQGLIVVEKSRGELKNYFEHHQELGHEIQNCGEFRTLVDKAGIQVVPKVIIRRCTTEFDAVVPRKENLANNEADIQNLANMSKEDLDEGFYTRSGRHYDLIKGKTPMVEQEKEKPVEPEQRIKEPVTEEEAKEFLKFLKHSEYCVVEQLYKETMDIFVRGSAFILASEGNKILKPRISKTTRMGLKMTVGKGALSERGLEKYLQGIVVASILKEKSLDINDLSDAVIDLKYPFEEDICLEKLQDFEHDMDGDLSLDLLRMVEQEERPHKEVVEIVTLEKGKVVNFGTCITEGTRQNLIKLLQGFKDVFAWSYEDMPGLSTDIAVHRLPIRRDYKPVQQKLRRMRLDIVLKIKEEVQK</sequence>
<dbReference type="EMBL" id="SMMG02000005">
    <property type="protein sequence ID" value="KAA3472474.1"/>
    <property type="molecule type" value="Genomic_DNA"/>
</dbReference>
<proteinExistence type="predicted"/>
<dbReference type="Proteomes" id="UP000325315">
    <property type="component" value="Unassembled WGS sequence"/>
</dbReference>
<dbReference type="PANTHER" id="PTHR32108">
    <property type="entry name" value="DNA-DIRECTED RNA POLYMERASE SUBUNIT ALPHA"/>
    <property type="match status" value="1"/>
</dbReference>
<keyword evidence="2" id="KW-1185">Reference proteome</keyword>
<accession>A0A5B6VU30</accession>
<organism evidence="1 2">
    <name type="scientific">Gossypium australe</name>
    <dbReference type="NCBI Taxonomy" id="47621"/>
    <lineage>
        <taxon>Eukaryota</taxon>
        <taxon>Viridiplantae</taxon>
        <taxon>Streptophyta</taxon>
        <taxon>Embryophyta</taxon>
        <taxon>Tracheophyta</taxon>
        <taxon>Spermatophyta</taxon>
        <taxon>Magnoliopsida</taxon>
        <taxon>eudicotyledons</taxon>
        <taxon>Gunneridae</taxon>
        <taxon>Pentapetalae</taxon>
        <taxon>rosids</taxon>
        <taxon>malvids</taxon>
        <taxon>Malvales</taxon>
        <taxon>Malvaceae</taxon>
        <taxon>Malvoideae</taxon>
        <taxon>Gossypium</taxon>
    </lineage>
</organism>
<gene>
    <name evidence="1" type="ORF">EPI10_022952</name>
</gene>
<evidence type="ECO:0000313" key="1">
    <source>
        <dbReference type="EMBL" id="KAA3472474.1"/>
    </source>
</evidence>
<dbReference type="PANTHER" id="PTHR32108:SF5">
    <property type="entry name" value="DYNACTIN SUBUNIT 1-LIKE"/>
    <property type="match status" value="1"/>
</dbReference>
<evidence type="ECO:0000313" key="2">
    <source>
        <dbReference type="Proteomes" id="UP000325315"/>
    </source>
</evidence>